<dbReference type="GO" id="GO:0009229">
    <property type="term" value="P:thiamine diphosphate biosynthetic process"/>
    <property type="evidence" value="ECO:0007669"/>
    <property type="project" value="UniProtKB-UniPathway"/>
</dbReference>
<comment type="catalytic activity">
    <reaction evidence="8 9">
        <text>thiamine + H2O = 5-(2-hydroxyethyl)-4-methylthiazole + 4-amino-5-hydroxymethyl-2-methylpyrimidine + H(+)</text>
        <dbReference type="Rhea" id="RHEA:17509"/>
        <dbReference type="ChEBI" id="CHEBI:15377"/>
        <dbReference type="ChEBI" id="CHEBI:15378"/>
        <dbReference type="ChEBI" id="CHEBI:16892"/>
        <dbReference type="ChEBI" id="CHEBI:17957"/>
        <dbReference type="ChEBI" id="CHEBI:18385"/>
        <dbReference type="EC" id="3.5.99.2"/>
    </reaction>
</comment>
<dbReference type="CDD" id="cd19360">
    <property type="entry name" value="TenA_C_SaTenA-like"/>
    <property type="match status" value="1"/>
</dbReference>
<evidence type="ECO:0000256" key="8">
    <source>
        <dbReference type="ARBA" id="ARBA00048337"/>
    </source>
</evidence>
<dbReference type="RefSeq" id="WP_169503822.1">
    <property type="nucleotide sequence ID" value="NZ_JABBPN010000003.1"/>
</dbReference>
<dbReference type="GO" id="GO:0050334">
    <property type="term" value="F:thiaminase activity"/>
    <property type="evidence" value="ECO:0007669"/>
    <property type="project" value="UniProtKB-EC"/>
</dbReference>
<sequence>MNFTQELRHKADGIFQAIFDHPFVRGIAEGNLEREQLMHYVKQDFEYLNAFMRIYGIAISKSGSREEIALFNEQISFVLHSEVHPHNNFCEVAGVTYEEMQGYALAPSAHHYIRHMLTVAHEGSLGEIMAVLLPCPWTYVEIGQKLLDEVKPGPDHPFHDWITFYGNRAEGITSKLCQRVDAWALGAADAEKERMTEHFLLSCQLEYMFWDMAYRLEDWPVQKPAAEVVLEAGAAAAGSAT</sequence>
<reference evidence="11 12" key="1">
    <citation type="submission" date="2020-04" db="EMBL/GenBank/DDBJ databases">
        <title>Paenibacillus algicola sp. nov., a novel marine bacterium producing alginate lyase.</title>
        <authorList>
            <person name="Huang H."/>
        </authorList>
    </citation>
    <scope>NUCLEOTIDE SEQUENCE [LARGE SCALE GENOMIC DNA]</scope>
    <source>
        <strain evidence="11 12">L7-75</strain>
    </source>
</reference>
<keyword evidence="9" id="KW-0378">Hydrolase</keyword>
<dbReference type="Proteomes" id="UP000565468">
    <property type="component" value="Unassembled WGS sequence"/>
</dbReference>
<dbReference type="PANTHER" id="PTHR43198:SF2">
    <property type="entry name" value="SI:CH1073-67J19.1-RELATED"/>
    <property type="match status" value="1"/>
</dbReference>
<evidence type="ECO:0000256" key="6">
    <source>
        <dbReference type="ARBA" id="ARBA00013647"/>
    </source>
</evidence>
<dbReference type="NCBIfam" id="TIGR04306">
    <property type="entry name" value="salvage_TenA"/>
    <property type="match status" value="1"/>
</dbReference>
<dbReference type="Gene3D" id="1.20.910.10">
    <property type="entry name" value="Heme oxygenase-like"/>
    <property type="match status" value="1"/>
</dbReference>
<evidence type="ECO:0000256" key="1">
    <source>
        <dbReference type="ARBA" id="ARBA00001881"/>
    </source>
</evidence>
<dbReference type="InterPro" id="IPR004305">
    <property type="entry name" value="Thiaminase-2/PQQC"/>
</dbReference>
<comment type="subunit">
    <text evidence="4">Homotetramer.</text>
</comment>
<evidence type="ECO:0000256" key="3">
    <source>
        <dbReference type="ARBA" id="ARBA00010264"/>
    </source>
</evidence>
<dbReference type="InterPro" id="IPR027574">
    <property type="entry name" value="Thiaminase_II"/>
</dbReference>
<dbReference type="InterPro" id="IPR016084">
    <property type="entry name" value="Haem_Oase-like_multi-hlx"/>
</dbReference>
<comment type="catalytic activity">
    <reaction evidence="1 9">
        <text>4-amino-5-aminomethyl-2-methylpyrimidine + H2O = 4-amino-5-hydroxymethyl-2-methylpyrimidine + NH4(+)</text>
        <dbReference type="Rhea" id="RHEA:31799"/>
        <dbReference type="ChEBI" id="CHEBI:15377"/>
        <dbReference type="ChEBI" id="CHEBI:16892"/>
        <dbReference type="ChEBI" id="CHEBI:28938"/>
        <dbReference type="ChEBI" id="CHEBI:63416"/>
        <dbReference type="EC" id="3.5.99.2"/>
    </reaction>
</comment>
<evidence type="ECO:0000259" key="10">
    <source>
        <dbReference type="Pfam" id="PF03070"/>
    </source>
</evidence>
<dbReference type="UniPathway" id="UPA00060"/>
<comment type="caution">
    <text evidence="11">The sequence shown here is derived from an EMBL/GenBank/DDBJ whole genome shotgun (WGS) entry which is preliminary data.</text>
</comment>
<evidence type="ECO:0000256" key="2">
    <source>
        <dbReference type="ARBA" id="ARBA00004948"/>
    </source>
</evidence>
<keyword evidence="7 9" id="KW-0784">Thiamine biosynthesis</keyword>
<comment type="similarity">
    <text evidence="3 9">Belongs to the TenA family.</text>
</comment>
<dbReference type="Pfam" id="PF03070">
    <property type="entry name" value="TENA_THI-4"/>
    <property type="match status" value="1"/>
</dbReference>
<gene>
    <name evidence="11" type="primary">tenA</name>
    <name evidence="11" type="ORF">HII30_04540</name>
</gene>
<evidence type="ECO:0000256" key="5">
    <source>
        <dbReference type="ARBA" id="ARBA00012684"/>
    </source>
</evidence>
<dbReference type="SUPFAM" id="SSF48613">
    <property type="entry name" value="Heme oxygenase-like"/>
    <property type="match status" value="1"/>
</dbReference>
<accession>A0A848M629</accession>
<evidence type="ECO:0000313" key="12">
    <source>
        <dbReference type="Proteomes" id="UP000565468"/>
    </source>
</evidence>
<name>A0A848M629_PAELE</name>
<evidence type="ECO:0000256" key="4">
    <source>
        <dbReference type="ARBA" id="ARBA00011881"/>
    </source>
</evidence>
<organism evidence="11 12">
    <name type="scientific">Paenibacillus lemnae</name>
    <dbReference type="NCBI Taxonomy" id="1330551"/>
    <lineage>
        <taxon>Bacteria</taxon>
        <taxon>Bacillati</taxon>
        <taxon>Bacillota</taxon>
        <taxon>Bacilli</taxon>
        <taxon>Bacillales</taxon>
        <taxon>Paenibacillaceae</taxon>
        <taxon>Paenibacillus</taxon>
    </lineage>
</organism>
<proteinExistence type="inferred from homology"/>
<dbReference type="PANTHER" id="PTHR43198">
    <property type="entry name" value="BIFUNCTIONAL TH2 PROTEIN"/>
    <property type="match status" value="1"/>
</dbReference>
<dbReference type="GO" id="GO:0005829">
    <property type="term" value="C:cytosol"/>
    <property type="evidence" value="ECO:0007669"/>
    <property type="project" value="TreeGrafter"/>
</dbReference>
<comment type="pathway">
    <text evidence="2 9">Cofactor biosynthesis; thiamine diphosphate biosynthesis.</text>
</comment>
<comment type="function">
    <text evidence="9">Catalyzes an amino-pyrimidine hydrolysis reaction at the C5' of the pyrimidine moiety of thiamine compounds, a reaction that is part of a thiamine salvage pathway.</text>
</comment>
<dbReference type="AlphaFoldDB" id="A0A848M629"/>
<dbReference type="GO" id="GO:0009228">
    <property type="term" value="P:thiamine biosynthetic process"/>
    <property type="evidence" value="ECO:0007669"/>
    <property type="project" value="UniProtKB-KW"/>
</dbReference>
<evidence type="ECO:0000313" key="11">
    <source>
        <dbReference type="EMBL" id="NMO95054.1"/>
    </source>
</evidence>
<protein>
    <recommendedName>
        <fullName evidence="6 9">Aminopyrimidine aminohydrolase</fullName>
        <ecNumber evidence="5 9">3.5.99.2</ecNumber>
    </recommendedName>
</protein>
<dbReference type="InterPro" id="IPR050967">
    <property type="entry name" value="Thiamine_Salvage_TenA"/>
</dbReference>
<feature type="domain" description="Thiaminase-2/PQQC" evidence="10">
    <location>
        <begin position="10"/>
        <end position="215"/>
    </location>
</feature>
<dbReference type="EC" id="3.5.99.2" evidence="5 9"/>
<keyword evidence="12" id="KW-1185">Reference proteome</keyword>
<dbReference type="EMBL" id="JABBPN010000003">
    <property type="protein sequence ID" value="NMO95054.1"/>
    <property type="molecule type" value="Genomic_DNA"/>
</dbReference>
<evidence type="ECO:0000256" key="9">
    <source>
        <dbReference type="RuleBase" id="RU363093"/>
    </source>
</evidence>
<evidence type="ECO:0000256" key="7">
    <source>
        <dbReference type="ARBA" id="ARBA00022977"/>
    </source>
</evidence>